<name>A0A4S4G3I0_9ACTN</name>
<protein>
    <submittedName>
        <fullName evidence="5">TlpA family protein disulfide reductase</fullName>
    </submittedName>
</protein>
<dbReference type="InterPro" id="IPR036249">
    <property type="entry name" value="Thioredoxin-like_sf"/>
</dbReference>
<evidence type="ECO:0000259" key="4">
    <source>
        <dbReference type="PROSITE" id="PS51352"/>
    </source>
</evidence>
<evidence type="ECO:0000256" key="3">
    <source>
        <dbReference type="SAM" id="SignalP"/>
    </source>
</evidence>
<keyword evidence="2" id="KW-0201">Cytochrome c-type biogenesis</keyword>
<organism evidence="5 6">
    <name type="scientific">Adlercreutzia caecimuris</name>
    <dbReference type="NCBI Taxonomy" id="671266"/>
    <lineage>
        <taxon>Bacteria</taxon>
        <taxon>Bacillati</taxon>
        <taxon>Actinomycetota</taxon>
        <taxon>Coriobacteriia</taxon>
        <taxon>Eggerthellales</taxon>
        <taxon>Eggerthellaceae</taxon>
        <taxon>Adlercreutzia</taxon>
    </lineage>
</organism>
<sequence length="172" mass="19217">MSKKQMVVRGVLLAITFAMSVLAVSMAGCGPKQHDPYSQNYSALEKVSDFSLGGDVCYFDKLQTGEENILLFWSSWCPHCESLIEKVDQMDGKDVIKKNLFTVAEDKDLDDIEGHKDDFPIYLDQDESVFESFGLEHIPSVFVVNDQGEVLGSAQGEEDSLALLQEYATYNK</sequence>
<dbReference type="InterPro" id="IPR013740">
    <property type="entry name" value="Redoxin"/>
</dbReference>
<evidence type="ECO:0000313" key="6">
    <source>
        <dbReference type="Proteomes" id="UP000308978"/>
    </source>
</evidence>
<evidence type="ECO:0000256" key="1">
    <source>
        <dbReference type="ARBA" id="ARBA00004196"/>
    </source>
</evidence>
<dbReference type="Gene3D" id="3.40.30.10">
    <property type="entry name" value="Glutaredoxin"/>
    <property type="match status" value="1"/>
</dbReference>
<dbReference type="GO" id="GO:0017004">
    <property type="term" value="P:cytochrome complex assembly"/>
    <property type="evidence" value="ECO:0007669"/>
    <property type="project" value="UniProtKB-KW"/>
</dbReference>
<gene>
    <name evidence="5" type="ORF">E5986_06410</name>
</gene>
<dbReference type="Pfam" id="PF08534">
    <property type="entry name" value="Redoxin"/>
    <property type="match status" value="1"/>
</dbReference>
<dbReference type="PROSITE" id="PS51352">
    <property type="entry name" value="THIOREDOXIN_2"/>
    <property type="match status" value="1"/>
</dbReference>
<dbReference type="InterPro" id="IPR017937">
    <property type="entry name" value="Thioredoxin_CS"/>
</dbReference>
<keyword evidence="3" id="KW-0732">Signal</keyword>
<dbReference type="GO" id="GO:0016491">
    <property type="term" value="F:oxidoreductase activity"/>
    <property type="evidence" value="ECO:0007669"/>
    <property type="project" value="InterPro"/>
</dbReference>
<dbReference type="GO" id="GO:0030313">
    <property type="term" value="C:cell envelope"/>
    <property type="evidence" value="ECO:0007669"/>
    <property type="project" value="UniProtKB-SubCell"/>
</dbReference>
<feature type="domain" description="Thioredoxin" evidence="4">
    <location>
        <begin position="41"/>
        <end position="172"/>
    </location>
</feature>
<proteinExistence type="predicted"/>
<comment type="subcellular location">
    <subcellularLocation>
        <location evidence="1">Cell envelope</location>
    </subcellularLocation>
</comment>
<comment type="caution">
    <text evidence="5">The sequence shown here is derived from an EMBL/GenBank/DDBJ whole genome shotgun (WGS) entry which is preliminary data.</text>
</comment>
<dbReference type="Proteomes" id="UP000308978">
    <property type="component" value="Unassembled WGS sequence"/>
</dbReference>
<evidence type="ECO:0000256" key="2">
    <source>
        <dbReference type="ARBA" id="ARBA00022748"/>
    </source>
</evidence>
<feature type="chain" id="PRO_5020268812" evidence="3">
    <location>
        <begin position="24"/>
        <end position="172"/>
    </location>
</feature>
<dbReference type="CDD" id="cd02966">
    <property type="entry name" value="TlpA_like_family"/>
    <property type="match status" value="1"/>
</dbReference>
<dbReference type="RefSeq" id="WP_136434352.1">
    <property type="nucleotide sequence ID" value="NZ_JAAWMV010000005.1"/>
</dbReference>
<dbReference type="InterPro" id="IPR013766">
    <property type="entry name" value="Thioredoxin_domain"/>
</dbReference>
<accession>A0A4S4G3I0</accession>
<dbReference type="PROSITE" id="PS51257">
    <property type="entry name" value="PROKAR_LIPOPROTEIN"/>
    <property type="match status" value="1"/>
</dbReference>
<reference evidence="5 6" key="1">
    <citation type="submission" date="2019-04" db="EMBL/GenBank/DDBJ databases">
        <title>Microbes associate with the intestines of laboratory mice.</title>
        <authorList>
            <person name="Navarre W."/>
            <person name="Wong E."/>
            <person name="Huang K.C."/>
            <person name="Tropini C."/>
            <person name="Ng K."/>
            <person name="Yu B."/>
        </authorList>
    </citation>
    <scope>NUCLEOTIDE SEQUENCE [LARGE SCALE GENOMIC DNA]</scope>
    <source>
        <strain evidence="5 6">NM80_B27</strain>
    </source>
</reference>
<dbReference type="AlphaFoldDB" id="A0A4S4G3I0"/>
<dbReference type="SUPFAM" id="SSF52833">
    <property type="entry name" value="Thioredoxin-like"/>
    <property type="match status" value="1"/>
</dbReference>
<evidence type="ECO:0000313" key="5">
    <source>
        <dbReference type="EMBL" id="THG37388.1"/>
    </source>
</evidence>
<feature type="signal peptide" evidence="3">
    <location>
        <begin position="1"/>
        <end position="23"/>
    </location>
</feature>
<dbReference type="PROSITE" id="PS00194">
    <property type="entry name" value="THIOREDOXIN_1"/>
    <property type="match status" value="1"/>
</dbReference>
<dbReference type="EMBL" id="SSTJ01000006">
    <property type="protein sequence ID" value="THG37388.1"/>
    <property type="molecule type" value="Genomic_DNA"/>
</dbReference>